<dbReference type="EMBL" id="LMWW01000001">
    <property type="protein sequence ID" value="KUN89188.1"/>
    <property type="molecule type" value="Genomic_DNA"/>
</dbReference>
<dbReference type="Gene3D" id="3.10.310.10">
    <property type="entry name" value="Diaminopimelate Epimerase, Chain A, domain 1"/>
    <property type="match status" value="2"/>
</dbReference>
<evidence type="ECO:0000313" key="1">
    <source>
        <dbReference type="EMBL" id="KUN89188.1"/>
    </source>
</evidence>
<dbReference type="InterPro" id="IPR003719">
    <property type="entry name" value="Phenazine_PhzF-like"/>
</dbReference>
<dbReference type="Pfam" id="PF02567">
    <property type="entry name" value="PhzC-PhzF"/>
    <property type="match status" value="1"/>
</dbReference>
<accession>A0A117RGB1</accession>
<comment type="caution">
    <text evidence="1">The sequence shown here is derived from an EMBL/GenBank/DDBJ whole genome shotgun (WGS) entry which is preliminary data.</text>
</comment>
<gene>
    <name evidence="1" type="ORF">AQJ64_00450</name>
</gene>
<dbReference type="AlphaFoldDB" id="A0A117RGB1"/>
<dbReference type="STRING" id="1943.AQJ64_00450"/>
<dbReference type="SUPFAM" id="SSF54506">
    <property type="entry name" value="Diaminopimelate epimerase-like"/>
    <property type="match status" value="1"/>
</dbReference>
<reference evidence="1 2" key="1">
    <citation type="submission" date="2015-10" db="EMBL/GenBank/DDBJ databases">
        <title>Draft genome sequence of Streptomyces griseoruber DSM 40281, type strain for the species Streptomyces griseoruber.</title>
        <authorList>
            <person name="Ruckert C."/>
            <person name="Winkler A."/>
            <person name="Kalinowski J."/>
            <person name="Kampfer P."/>
            <person name="Glaeser S."/>
        </authorList>
    </citation>
    <scope>NUCLEOTIDE SEQUENCE [LARGE SCALE GENOMIC DNA]</scope>
    <source>
        <strain evidence="1 2">DSM 40281</strain>
    </source>
</reference>
<evidence type="ECO:0008006" key="3">
    <source>
        <dbReference type="Google" id="ProtNLM"/>
    </source>
</evidence>
<protein>
    <recommendedName>
        <fullName evidence="3">Phenazine biosynthesis protein PhzF</fullName>
    </recommendedName>
</protein>
<organism evidence="1 2">
    <name type="scientific">Streptomyces griseoruber</name>
    <dbReference type="NCBI Taxonomy" id="1943"/>
    <lineage>
        <taxon>Bacteria</taxon>
        <taxon>Bacillati</taxon>
        <taxon>Actinomycetota</taxon>
        <taxon>Actinomycetes</taxon>
        <taxon>Kitasatosporales</taxon>
        <taxon>Streptomycetaceae</taxon>
        <taxon>Streptomyces</taxon>
    </lineage>
</organism>
<sequence length="209" mass="22096">MLHALHGSGERASWTLRLKARTVTVATKRRGPGRYAGVLDQGRAAFLGRPDPARAAELAAWFGLDAGDLDPDLPPEVVSTGLRYLVLPVRAGVLARARIASDITGRLAALGARFAYVLDVTGLEARHWNNDGLTEDVATGSGAGCAAAYLRRYGRIGDGEAVTLRQGRFTGRGGEMTISARGHGEDIPSVRVGGEVAFVGEGRLRALPR</sequence>
<name>A0A117RGB1_9ACTN</name>
<proteinExistence type="predicted"/>
<evidence type="ECO:0000313" key="2">
    <source>
        <dbReference type="Proteomes" id="UP000052982"/>
    </source>
</evidence>
<keyword evidence="2" id="KW-1185">Reference proteome</keyword>
<dbReference type="GO" id="GO:0003824">
    <property type="term" value="F:catalytic activity"/>
    <property type="evidence" value="ECO:0007669"/>
    <property type="project" value="InterPro"/>
</dbReference>
<dbReference type="Proteomes" id="UP000052982">
    <property type="component" value="Unassembled WGS sequence"/>
</dbReference>